<feature type="region of interest" description="Disordered" evidence="1">
    <location>
        <begin position="1"/>
        <end position="31"/>
    </location>
</feature>
<dbReference type="EMBL" id="KN847319">
    <property type="protein sequence ID" value="KIW55761.1"/>
    <property type="molecule type" value="Genomic_DNA"/>
</dbReference>
<dbReference type="AlphaFoldDB" id="A0A0D2BTF0"/>
<evidence type="ECO:0000313" key="3">
    <source>
        <dbReference type="Proteomes" id="UP000054342"/>
    </source>
</evidence>
<sequence>MASTDGDILPSYNTLFPEDEPVANNTNDRRRRYTTITLREIYYPSGCPCHPKEKNSDKKGKRKQQEQTQFNQFRIEDALDMPLWLGHARPTMTQRSSSQSSGSSTSNSSTSGDSRSSKTRPWDSIFRRTSL</sequence>
<organism evidence="2 3">
    <name type="scientific">Exophiala xenobiotica</name>
    <dbReference type="NCBI Taxonomy" id="348802"/>
    <lineage>
        <taxon>Eukaryota</taxon>
        <taxon>Fungi</taxon>
        <taxon>Dikarya</taxon>
        <taxon>Ascomycota</taxon>
        <taxon>Pezizomycotina</taxon>
        <taxon>Eurotiomycetes</taxon>
        <taxon>Chaetothyriomycetidae</taxon>
        <taxon>Chaetothyriales</taxon>
        <taxon>Herpotrichiellaceae</taxon>
        <taxon>Exophiala</taxon>
    </lineage>
</organism>
<gene>
    <name evidence="2" type="ORF">PV05_04490</name>
</gene>
<feature type="compositionally biased region" description="Low complexity" evidence="1">
    <location>
        <begin position="94"/>
        <end position="114"/>
    </location>
</feature>
<feature type="region of interest" description="Disordered" evidence="1">
    <location>
        <begin position="84"/>
        <end position="131"/>
    </location>
</feature>
<protein>
    <submittedName>
        <fullName evidence="2">Uncharacterized protein</fullName>
    </submittedName>
</protein>
<evidence type="ECO:0000313" key="2">
    <source>
        <dbReference type="EMBL" id="KIW55761.1"/>
    </source>
</evidence>
<proteinExistence type="predicted"/>
<name>A0A0D2BTF0_9EURO</name>
<keyword evidence="3" id="KW-1185">Reference proteome</keyword>
<dbReference type="OrthoDB" id="5417695at2759"/>
<evidence type="ECO:0000256" key="1">
    <source>
        <dbReference type="SAM" id="MobiDB-lite"/>
    </source>
</evidence>
<accession>A0A0D2BTF0</accession>
<reference evidence="2 3" key="1">
    <citation type="submission" date="2015-01" db="EMBL/GenBank/DDBJ databases">
        <title>The Genome Sequence of Exophiala xenobiotica CBS118157.</title>
        <authorList>
            <consortium name="The Broad Institute Genomics Platform"/>
            <person name="Cuomo C."/>
            <person name="de Hoog S."/>
            <person name="Gorbushina A."/>
            <person name="Stielow B."/>
            <person name="Teixiera M."/>
            <person name="Abouelleil A."/>
            <person name="Chapman S.B."/>
            <person name="Priest M."/>
            <person name="Young S.K."/>
            <person name="Wortman J."/>
            <person name="Nusbaum C."/>
            <person name="Birren B."/>
        </authorList>
    </citation>
    <scope>NUCLEOTIDE SEQUENCE [LARGE SCALE GENOMIC DNA]</scope>
    <source>
        <strain evidence="2 3">CBS 118157</strain>
    </source>
</reference>
<dbReference type="HOGENOM" id="CLU_1927616_0_0_1"/>
<dbReference type="Proteomes" id="UP000054342">
    <property type="component" value="Unassembled WGS sequence"/>
</dbReference>
<dbReference type="RefSeq" id="XP_013316345.1">
    <property type="nucleotide sequence ID" value="XM_013460891.1"/>
</dbReference>
<dbReference type="GeneID" id="25326398"/>
<feature type="region of interest" description="Disordered" evidence="1">
    <location>
        <begin position="44"/>
        <end position="71"/>
    </location>
</feature>